<dbReference type="RefSeq" id="WP_182943392.1">
    <property type="nucleotide sequence ID" value="NZ_JABEQH010000010.1"/>
</dbReference>
<feature type="transmembrane region" description="Helical" evidence="7">
    <location>
        <begin position="336"/>
        <end position="353"/>
    </location>
</feature>
<dbReference type="Gene3D" id="3.30.70.1320">
    <property type="entry name" value="Multidrug efflux transporter AcrB pore domain like"/>
    <property type="match status" value="1"/>
</dbReference>
<accession>A0A7W4J7C4</accession>
<evidence type="ECO:0000313" key="8">
    <source>
        <dbReference type="EMBL" id="MBB2176035.1"/>
    </source>
</evidence>
<keyword evidence="1" id="KW-0813">Transport</keyword>
<feature type="transmembrane region" description="Helical" evidence="7">
    <location>
        <begin position="973"/>
        <end position="998"/>
    </location>
</feature>
<dbReference type="SUPFAM" id="SSF82693">
    <property type="entry name" value="Multidrug efflux transporter AcrB pore domain, PN1, PN2, PC1 and PC2 subdomains"/>
    <property type="match status" value="3"/>
</dbReference>
<dbReference type="Proteomes" id="UP000561066">
    <property type="component" value="Unassembled WGS sequence"/>
</dbReference>
<name>A0A7W4J7C4_9PROT</name>
<reference evidence="8 9" key="1">
    <citation type="submission" date="2020-04" db="EMBL/GenBank/DDBJ databases">
        <title>Description of novel Gluconacetobacter.</title>
        <authorList>
            <person name="Sombolestani A."/>
        </authorList>
    </citation>
    <scope>NUCLEOTIDE SEQUENCE [LARGE SCALE GENOMIC DNA]</scope>
    <source>
        <strain evidence="8 9">LMG 21312</strain>
    </source>
</reference>
<feature type="transmembrane region" description="Helical" evidence="7">
    <location>
        <begin position="431"/>
        <end position="451"/>
    </location>
</feature>
<sequence length="1109" mass="118954">MNPCRPFILRPVATTLISLALVMAGLFAYRVLPVGDLPNISVPIIYVVATQPGSSPQQMASSVTTPLERRLGQIAGISEIESDSTDGTSFILLTFDDSRNIDGAANDVQAALRAATQDMPTTLRMVPQYWKANPADSPIMVMALTSDTRPVAELYDVMTTRLQPMLAQIKGVGWIELVGSSSPAVRVEMNPFPLFKYGIGFEDVRSALASANANTPKGFVDVGPQRYSLSTNDQARHAAQYRDLVVGYRDGRPVRLADVATVADGVENERETGYFNGHRAVMAVVRSQPGANVIRVMDQIRARMPAMKGALPAGMTLTPAMDRSITIRASLADTQWTLLVSVLLVVGVVLVFLRAPRSTLIPAVTVPISLAGTLAAMYLLGFSLDTLSLMALTIATGFVVDDAIVVVENIARHMEAGMGRLEAALLGSREIAFTVLSITISLVAVFLPLLLMSGTAGKVFYEFAMTLAMTVVVSLFLSVSLTPMMCSLLLDVGHTAPLPRGASPARRALRRLSDGIEAAFEAVLHVYVRSLDRALRHRWWVLSTLPLSLAATVGIIVLMPKNIIPKQDVALIVGYFRGDESVSFQTMERKIRAVGDAMMADPDTESVAAFSGDTRVEGQAFAQMIGKRDRTDGPDEMIARIRKRLTGLTGLRLSVFSAGDINGGGGRQQQGAYRYVLRSDNAEDIYSWVPRLTQALQGSKVMTDVTTNLTDRASAVHVEIARDAAARYLITPQLIGSALFDAYGQRSASSISTPLATYHVVMEVAPPYRQAPDVMQAFRVSTAGGTAGGGTVSNTVRVRLDDGQAASRATMLSQQSFRNAVANRLAGGAGASSGSAVSSSVETMVPLPVVARMDMRPTSISVGHRGGFVSGAISFNLAKNRTLGDATAEIEATMVRMHVPGTIQGGFTGQAAQFQTAMLNQLLVFLAALATMYVTLGILYESYIHPLTILSTLPSATVGAVLALWLSGQEFSLIAMIGMILLVGIVKKNAILMVDFALHAERDGAMSPEAAIREACAKRFRPILMTTLAAAFGAVPLIVSAGYGIELRRPLGIAVVGGLAMSQLLTLYTTPVVYLLLERVRAWVVRRLSRRWRGHILPPPDAVDRHTPV</sequence>
<dbReference type="Gene3D" id="3.30.2090.10">
    <property type="entry name" value="Multidrug efflux transporter AcrB TolC docking domain, DN and DC subdomains"/>
    <property type="match status" value="2"/>
</dbReference>
<dbReference type="InterPro" id="IPR001036">
    <property type="entry name" value="Acrflvin-R"/>
</dbReference>
<dbReference type="PANTHER" id="PTHR32063">
    <property type="match status" value="1"/>
</dbReference>
<dbReference type="Gene3D" id="1.20.1640.10">
    <property type="entry name" value="Multidrug efflux transporter AcrB transmembrane domain"/>
    <property type="match status" value="3"/>
</dbReference>
<dbReference type="EMBL" id="JABEQH010000010">
    <property type="protein sequence ID" value="MBB2176035.1"/>
    <property type="molecule type" value="Genomic_DNA"/>
</dbReference>
<evidence type="ECO:0000256" key="6">
    <source>
        <dbReference type="ARBA" id="ARBA00023136"/>
    </source>
</evidence>
<comment type="caution">
    <text evidence="8">The sequence shown here is derived from an EMBL/GenBank/DDBJ whole genome shotgun (WGS) entry which is preliminary data.</text>
</comment>
<feature type="transmembrane region" description="Helical" evidence="7">
    <location>
        <begin position="463"/>
        <end position="490"/>
    </location>
</feature>
<keyword evidence="3" id="KW-0997">Cell inner membrane</keyword>
<feature type="transmembrane region" description="Helical" evidence="7">
    <location>
        <begin position="1051"/>
        <end position="1077"/>
    </location>
</feature>
<organism evidence="8 9">
    <name type="scientific">Gluconacetobacter johannae</name>
    <dbReference type="NCBI Taxonomy" id="112140"/>
    <lineage>
        <taxon>Bacteria</taxon>
        <taxon>Pseudomonadati</taxon>
        <taxon>Pseudomonadota</taxon>
        <taxon>Alphaproteobacteria</taxon>
        <taxon>Acetobacterales</taxon>
        <taxon>Acetobacteraceae</taxon>
        <taxon>Gluconacetobacter</taxon>
    </lineage>
</organism>
<dbReference type="GO" id="GO:0042910">
    <property type="term" value="F:xenobiotic transmembrane transporter activity"/>
    <property type="evidence" value="ECO:0007669"/>
    <property type="project" value="TreeGrafter"/>
</dbReference>
<protein>
    <submittedName>
        <fullName evidence="8">MMPL family transporter</fullName>
    </submittedName>
</protein>
<feature type="transmembrane region" description="Helical" evidence="7">
    <location>
        <begin position="360"/>
        <end position="381"/>
    </location>
</feature>
<dbReference type="Pfam" id="PF00873">
    <property type="entry name" value="ACR_tran"/>
    <property type="match status" value="2"/>
</dbReference>
<feature type="transmembrane region" description="Helical" evidence="7">
    <location>
        <begin position="1023"/>
        <end position="1045"/>
    </location>
</feature>
<keyword evidence="6 7" id="KW-0472">Membrane</keyword>
<dbReference type="SUPFAM" id="SSF82866">
    <property type="entry name" value="Multidrug efflux transporter AcrB transmembrane domain"/>
    <property type="match status" value="2"/>
</dbReference>
<evidence type="ECO:0000313" key="9">
    <source>
        <dbReference type="Proteomes" id="UP000561066"/>
    </source>
</evidence>
<evidence type="ECO:0000256" key="7">
    <source>
        <dbReference type="SAM" id="Phobius"/>
    </source>
</evidence>
<dbReference type="AlphaFoldDB" id="A0A7W4J7C4"/>
<keyword evidence="9" id="KW-1185">Reference proteome</keyword>
<evidence type="ECO:0000256" key="5">
    <source>
        <dbReference type="ARBA" id="ARBA00022989"/>
    </source>
</evidence>
<evidence type="ECO:0000256" key="2">
    <source>
        <dbReference type="ARBA" id="ARBA00022475"/>
    </source>
</evidence>
<proteinExistence type="predicted"/>
<dbReference type="SUPFAM" id="SSF82714">
    <property type="entry name" value="Multidrug efflux transporter AcrB TolC docking domain, DN and DC subdomains"/>
    <property type="match status" value="2"/>
</dbReference>
<feature type="transmembrane region" description="Helical" evidence="7">
    <location>
        <begin position="922"/>
        <end position="940"/>
    </location>
</feature>
<keyword evidence="5 7" id="KW-1133">Transmembrane helix</keyword>
<dbReference type="PANTHER" id="PTHR32063:SF34">
    <property type="entry name" value="MULTIDRUG RESISTANCE PROTEIN MDTC"/>
    <property type="match status" value="1"/>
</dbReference>
<gene>
    <name evidence="8" type="ORF">HLH21_08835</name>
</gene>
<feature type="transmembrane region" description="Helical" evidence="7">
    <location>
        <begin position="539"/>
        <end position="559"/>
    </location>
</feature>
<dbReference type="Gene3D" id="3.30.70.1430">
    <property type="entry name" value="Multidrug efflux transporter AcrB pore domain"/>
    <property type="match status" value="2"/>
</dbReference>
<evidence type="ECO:0000256" key="1">
    <source>
        <dbReference type="ARBA" id="ARBA00022448"/>
    </source>
</evidence>
<keyword evidence="2" id="KW-1003">Cell membrane</keyword>
<dbReference type="GO" id="GO:0005886">
    <property type="term" value="C:plasma membrane"/>
    <property type="evidence" value="ECO:0007669"/>
    <property type="project" value="TreeGrafter"/>
</dbReference>
<keyword evidence="4 7" id="KW-0812">Transmembrane</keyword>
<dbReference type="Gene3D" id="3.30.70.1440">
    <property type="entry name" value="Multidrug efflux transporter AcrB pore domain"/>
    <property type="match status" value="1"/>
</dbReference>
<dbReference type="PRINTS" id="PR00702">
    <property type="entry name" value="ACRIFLAVINRP"/>
</dbReference>
<evidence type="ECO:0000256" key="3">
    <source>
        <dbReference type="ARBA" id="ARBA00022519"/>
    </source>
</evidence>
<dbReference type="InterPro" id="IPR027463">
    <property type="entry name" value="AcrB_DN_DC_subdom"/>
</dbReference>
<evidence type="ECO:0000256" key="4">
    <source>
        <dbReference type="ARBA" id="ARBA00022692"/>
    </source>
</evidence>